<keyword evidence="5 9" id="KW-0863">Zinc-finger</keyword>
<proteinExistence type="predicted"/>
<dbReference type="InterPro" id="IPR017455">
    <property type="entry name" value="Znf_FYVE-rel"/>
</dbReference>
<comment type="caution">
    <text evidence="15">The sequence shown here is derived from an EMBL/GenBank/DDBJ whole genome shotgun (WGS) entry which is preliminary data.</text>
</comment>
<dbReference type="Pfam" id="PF01504">
    <property type="entry name" value="PIP5K"/>
    <property type="match status" value="1"/>
</dbReference>
<keyword evidence="7" id="KW-0862">Zinc</keyword>
<evidence type="ECO:0000256" key="8">
    <source>
        <dbReference type="ARBA" id="ARBA00022840"/>
    </source>
</evidence>
<protein>
    <recommendedName>
        <fullName evidence="1">1-phosphatidylinositol-3-phosphate 5-kinase</fullName>
        <ecNumber evidence="1">2.7.1.150</ecNumber>
    </recommendedName>
</protein>
<accession>A0A8H7Q481</accession>
<dbReference type="InterPro" id="IPR013083">
    <property type="entry name" value="Znf_RING/FYVE/PHD"/>
</dbReference>
<dbReference type="InterPro" id="IPR027410">
    <property type="entry name" value="TCP-1-like_intermed_sf"/>
</dbReference>
<evidence type="ECO:0000256" key="5">
    <source>
        <dbReference type="ARBA" id="ARBA00022771"/>
    </source>
</evidence>
<keyword evidence="2 10" id="KW-0808">Transferase</keyword>
<dbReference type="SUPFAM" id="SSF52029">
    <property type="entry name" value="GroEL apical domain-like"/>
    <property type="match status" value="1"/>
</dbReference>
<feature type="region of interest" description="Disordered" evidence="12">
    <location>
        <begin position="567"/>
        <end position="596"/>
    </location>
</feature>
<feature type="region of interest" description="Disordered" evidence="12">
    <location>
        <begin position="1827"/>
        <end position="1851"/>
    </location>
</feature>
<feature type="domain" description="FYVE-type" evidence="13">
    <location>
        <begin position="261"/>
        <end position="321"/>
    </location>
</feature>
<evidence type="ECO:0000256" key="10">
    <source>
        <dbReference type="PROSITE-ProRule" id="PRU00781"/>
    </source>
</evidence>
<dbReference type="InterPro" id="IPR027409">
    <property type="entry name" value="GroEL-like_apical_dom_sf"/>
</dbReference>
<evidence type="ECO:0000256" key="12">
    <source>
        <dbReference type="SAM" id="MobiDB-lite"/>
    </source>
</evidence>
<dbReference type="InterPro" id="IPR000306">
    <property type="entry name" value="Znf_FYVE"/>
</dbReference>
<dbReference type="InterPro" id="IPR027483">
    <property type="entry name" value="PInositol-4-P-4/5-kinase_C_sf"/>
</dbReference>
<feature type="compositionally biased region" description="Polar residues" evidence="12">
    <location>
        <begin position="1807"/>
        <end position="1818"/>
    </location>
</feature>
<dbReference type="CDD" id="cd03334">
    <property type="entry name" value="Fab1_TCP"/>
    <property type="match status" value="1"/>
</dbReference>
<dbReference type="InterPro" id="IPR002498">
    <property type="entry name" value="PInositol-4-P-4/5-kinase_core"/>
</dbReference>
<dbReference type="InterPro" id="IPR027484">
    <property type="entry name" value="PInositol-4-P-5-kinase_N"/>
</dbReference>
<keyword evidence="8 10" id="KW-0067">ATP-binding</keyword>
<feature type="compositionally biased region" description="Polar residues" evidence="12">
    <location>
        <begin position="440"/>
        <end position="454"/>
    </location>
</feature>
<evidence type="ECO:0000259" key="13">
    <source>
        <dbReference type="PROSITE" id="PS50178"/>
    </source>
</evidence>
<dbReference type="PANTHER" id="PTHR45748:SF7">
    <property type="entry name" value="1-PHOSPHATIDYLINOSITOL 3-PHOSPHATE 5-KINASE-RELATED"/>
    <property type="match status" value="1"/>
</dbReference>
<keyword evidence="4 10" id="KW-0547">Nucleotide-binding</keyword>
<keyword evidence="3" id="KW-0479">Metal-binding</keyword>
<dbReference type="CDD" id="cd17300">
    <property type="entry name" value="PIPKc_PIKfyve"/>
    <property type="match status" value="1"/>
</dbReference>
<feature type="region of interest" description="Disordered" evidence="12">
    <location>
        <begin position="1802"/>
        <end position="1821"/>
    </location>
</feature>
<sequence length="2305" mass="258157">MSTALQIQDKDPSRLTSFHLNEPALVEDSESVITKLYNRVKSVVGPEHTTTQVYKDNESFDSTEEAQRITERDSILSSTSYQNSGLLIPDDKSITDTVHSGASLPAEISHSNQVKATDLLSSFLTGRAKEEKSLPVRIREPAYERQSDGSEEYSPKSSKSTLHSGSEADSDYNDSKKDSLETQVGNPDLNSNHNPPNPSSLNFVEPDQDMLQTLPIRRTTSKDSDTQSVATTFSVSNTNSLRSVISRLRGHKSDKEFWMPDENCKECYTCRKSFTFLRRKHHCRICGQIFCAKCASHIISGKQFKQKGDVRVCNFCYENLENDIVDNQSALSLGSLVVDTSVIDGYAPVVPDQKAPVAAPKLQISTTALKQSRDSYGAQDTPTVAVEFQADSAFDQANNLSESHLNRGLLSPSDAPSAPHAQHLTSFDGFDLKLTRTESNNSIRPRLRASTSGSLGSGDERPEILGLTSPFPFRSEIASPALEPTSSRPGSDFGGSPFIDKDEDDSEENNIMWSNRYRAASSELPMNGLGIYRPNNDPDSPSIPIDTKGFEGSLSDRNNLLLRQSESETSAKHKMGRRYSFTVTGKPPPNRSSPLWRNMKNMKINTRDLPTLNNNSALSADVPTVSDRQFMPFSPFYQTEGSKWSSNEFLPFSRTPPTPRMEDATATSLQMKSELSIATMDRLKVLLQQSLETLPNLQNQTSFVAKYEETILNLLLEMVAAIKPDIRGGDDMDLRHYIKIKKIPGGTPGDSKYVEGVVCSKNVAHKQMVRDIDNPRILILLFPVEYSRVGNQLLSLEPVLSQEKEHLRKLVARIIALKPSIVLTKFSVSRLALEYLMEANIVVVHNMKKSVLQAIARCTGASLIPSIDKFTSGELSLGHCGRFKIKTYVHEMIPNRRKTYLFFDQCSPELGGTIVIRGTDQSTLNSIKRIVDFMCYVAHSSKLETFLLRDSFAKSKSQVNTSNDDSKQDDRRGSISAQSDASDFVALNNDIARSNISIDSNATNQQENFDEKAIERQNAPPSICIEETEEQYNSIEKSIQQYKDAILSISPFVVIPPPYLLMKLKEVERKILDLGKLISKEEAEQEHVITPTITPSSTPVSAVFDTKFEVSNAVQGFAHADIANSPLKDELDLLMDQKHQLSRAWYSSMPDIVSHLTAYHHQHLVVLYFNVCTVTTVPCHGPEPLLFQYYNQNSDITLGHYLEDMCSNAERQCSSNMCKRPELLHYRSYVHGQARINVMIESFECPQPGMTDIILMWSFCKRCNNPTPVVPMSQSTWNYSFGKFLELSLYQSNVQCRADICPHDIARDHVRYFGFKNLAVRFQYDEIDLLEVAAPPMKLVMFTKVHSKLREDQYQQLRTKIMAFYHSMIERNKHFNMSILDPTKAEAAKKELAEMSESAAAEMKSMLQGLQSIYATTYSTDILGLNQIIFHMVRNASTWDQAYLNLLRSYLAQDTDIGKIAASGWKALLPADKVIDTDARAERAIKTFDLPLLDVDLDSVPGNRAQGVPFPGEDDKLSMVPTLGTSPSHFNGEAGQQHIDEDVILPSPLARRLSLELLKSSTDRAVETKKYIPVGGSKMSLIDPTSSSIITRRQARLSKDMGLSSDGKSALTQIPDLLSLADDSIGNSIRRREHPIFSLIRDSPLSVATPGEERGSPIAKDLFSDRQSVRPRDMITRGSSYSSQGTPGRNMSRLPSSYLPLYAERFRRGSTPLLKEMQPKGSSRPNWISQLRHSRTSMQVYDTANDLVMENVDQEFGDEPPTAGPPHASGRAQISSSTLLQDAMSSEPYRFRTDYFDLGSVRETGSDRASSTPRSPHSITDFYVDTSTTHHHASERKPETPLSHSSPTLQATAGSDLDINMADEAIDIGTSSSLDTEKDISRLLEQVSEGSDQTTFMKALTAAMSEIAFSKLQPLEYPFTQTDHIFPDSLVIVKEDVPSTIIAYTLSCEDYLVKMHAIHEGQLKSKQSGYAFDDKMEHQHADWLELAPTKDTPVSPQASGMEKALLSDTGTHMRYQFSDGSTRFFCKAFFSEQFEALRQNCGCSEKYITSLASSVAWDSSGGKSDDRFLIKQMSRYEMDAFLRFAPAYFQYMSEAFFHELPTVLAKIFGFYSIGFKNSATGKSMRMDVLIMENLFYKRNVKKIFDLKGSMRNRHVQSTGKDNEVLLDENLVEFIYQSPLFIRSHAKETLRGSLHNDTLFLSRLDVMDYSLLVGIDEEAQELVVGIVDFVRTFTWDKKLESWVKESGILGGGGKEPTIVSPKTYRIRFREAMERYFLMVPDFWASIGQETIDQQHHHLQQGSTASM</sequence>
<dbReference type="EC" id="2.7.1.150" evidence="1"/>
<dbReference type="GO" id="GO:0008270">
    <property type="term" value="F:zinc ion binding"/>
    <property type="evidence" value="ECO:0007669"/>
    <property type="project" value="UniProtKB-KW"/>
</dbReference>
<feature type="region of interest" description="Disordered" evidence="12">
    <location>
        <begin position="1754"/>
        <end position="1776"/>
    </location>
</feature>
<dbReference type="GO" id="GO:0010008">
    <property type="term" value="C:endosome membrane"/>
    <property type="evidence" value="ECO:0007669"/>
    <property type="project" value="TreeGrafter"/>
</dbReference>
<dbReference type="InterPro" id="IPR011011">
    <property type="entry name" value="Znf_FYVE_PHD"/>
</dbReference>
<dbReference type="SMART" id="SM00064">
    <property type="entry name" value="FYVE"/>
    <property type="match status" value="1"/>
</dbReference>
<dbReference type="PROSITE" id="PS50178">
    <property type="entry name" value="ZF_FYVE"/>
    <property type="match status" value="1"/>
</dbReference>
<organism evidence="15 16">
    <name type="scientific">Mortierella isabellina</name>
    <name type="common">Filamentous fungus</name>
    <name type="synonym">Umbelopsis isabellina</name>
    <dbReference type="NCBI Taxonomy" id="91625"/>
    <lineage>
        <taxon>Eukaryota</taxon>
        <taxon>Fungi</taxon>
        <taxon>Fungi incertae sedis</taxon>
        <taxon>Mucoromycota</taxon>
        <taxon>Mucoromycotina</taxon>
        <taxon>Umbelopsidomycetes</taxon>
        <taxon>Umbelopsidales</taxon>
        <taxon>Umbelopsidaceae</taxon>
        <taxon>Umbelopsis</taxon>
    </lineage>
</organism>
<dbReference type="Proteomes" id="UP000654370">
    <property type="component" value="Unassembled WGS sequence"/>
</dbReference>
<keyword evidence="6 10" id="KW-0418">Kinase</keyword>
<dbReference type="GO" id="GO:0005524">
    <property type="term" value="F:ATP binding"/>
    <property type="evidence" value="ECO:0007669"/>
    <property type="project" value="UniProtKB-UniRule"/>
</dbReference>
<dbReference type="FunFam" id="3.30.810.10:FF:000001">
    <property type="entry name" value="1-phosphatidylinositol 3-phosphate 5-kinase FAB1"/>
    <property type="match status" value="1"/>
</dbReference>
<dbReference type="SUPFAM" id="SSF57903">
    <property type="entry name" value="FYVE/PHD zinc finger"/>
    <property type="match status" value="1"/>
</dbReference>
<dbReference type="SMART" id="SM00330">
    <property type="entry name" value="PIPKc"/>
    <property type="match status" value="1"/>
</dbReference>
<dbReference type="FunFam" id="3.50.7.10:FF:000007">
    <property type="entry name" value="1-phosphatidylinositol 3-phosphate 5-kinase isoform X1"/>
    <property type="match status" value="1"/>
</dbReference>
<feature type="region of interest" description="Disordered" evidence="12">
    <location>
        <begin position="440"/>
        <end position="467"/>
    </location>
</feature>
<evidence type="ECO:0000256" key="3">
    <source>
        <dbReference type="ARBA" id="ARBA00022723"/>
    </source>
</evidence>
<feature type="region of interest" description="Disordered" evidence="12">
    <location>
        <begin position="480"/>
        <end position="506"/>
    </location>
</feature>
<name>A0A8H7Q481_MORIS</name>
<feature type="coiled-coil region" evidence="11">
    <location>
        <begin position="1025"/>
        <end position="1084"/>
    </location>
</feature>
<feature type="region of interest" description="Disordered" evidence="12">
    <location>
        <begin position="957"/>
        <end position="977"/>
    </location>
</feature>
<evidence type="ECO:0000256" key="4">
    <source>
        <dbReference type="ARBA" id="ARBA00022741"/>
    </source>
</evidence>
<dbReference type="SUPFAM" id="SSF56104">
    <property type="entry name" value="SAICAR synthase-like"/>
    <property type="match status" value="1"/>
</dbReference>
<dbReference type="Gene3D" id="3.50.7.10">
    <property type="entry name" value="GroEL"/>
    <property type="match status" value="1"/>
</dbReference>
<evidence type="ECO:0000259" key="14">
    <source>
        <dbReference type="PROSITE" id="PS51455"/>
    </source>
</evidence>
<evidence type="ECO:0000256" key="7">
    <source>
        <dbReference type="ARBA" id="ARBA00022833"/>
    </source>
</evidence>
<feature type="compositionally biased region" description="Basic and acidic residues" evidence="12">
    <location>
        <begin position="964"/>
        <end position="973"/>
    </location>
</feature>
<keyword evidence="16" id="KW-1185">Reference proteome</keyword>
<keyword evidence="11" id="KW-0175">Coiled coil</keyword>
<dbReference type="GO" id="GO:0000329">
    <property type="term" value="C:fungal-type vacuole membrane"/>
    <property type="evidence" value="ECO:0007669"/>
    <property type="project" value="TreeGrafter"/>
</dbReference>
<dbReference type="PROSITE" id="PS51455">
    <property type="entry name" value="PIPK"/>
    <property type="match status" value="1"/>
</dbReference>
<dbReference type="InterPro" id="IPR044769">
    <property type="entry name" value="PIKfyve_PIPKc"/>
</dbReference>
<dbReference type="CDD" id="cd15725">
    <property type="entry name" value="FYVE_PIKfyve_Fab1"/>
    <property type="match status" value="1"/>
</dbReference>
<evidence type="ECO:0000256" key="1">
    <source>
        <dbReference type="ARBA" id="ARBA00012009"/>
    </source>
</evidence>
<feature type="region of interest" description="Disordered" evidence="12">
    <location>
        <begin position="135"/>
        <end position="205"/>
    </location>
</feature>
<dbReference type="Pfam" id="PF01363">
    <property type="entry name" value="FYVE"/>
    <property type="match status" value="1"/>
</dbReference>
<dbReference type="Gene3D" id="3.30.800.10">
    <property type="entry name" value="Phosphatidylinositol Phosphate Kinase II Beta"/>
    <property type="match status" value="1"/>
</dbReference>
<evidence type="ECO:0000256" key="9">
    <source>
        <dbReference type="PROSITE-ProRule" id="PRU00091"/>
    </source>
</evidence>
<evidence type="ECO:0000313" key="16">
    <source>
        <dbReference type="Proteomes" id="UP000654370"/>
    </source>
</evidence>
<dbReference type="PANTHER" id="PTHR45748">
    <property type="entry name" value="1-PHOSPHATIDYLINOSITOL 3-PHOSPHATE 5-KINASE-RELATED"/>
    <property type="match status" value="1"/>
</dbReference>
<dbReference type="EMBL" id="JAEPQZ010000001">
    <property type="protein sequence ID" value="KAG2185832.1"/>
    <property type="molecule type" value="Genomic_DNA"/>
</dbReference>
<reference evidence="15" key="1">
    <citation type="submission" date="2020-12" db="EMBL/GenBank/DDBJ databases">
        <title>Metabolic potential, ecology and presence of endohyphal bacteria is reflected in genomic diversity of Mucoromycotina.</title>
        <authorList>
            <person name="Muszewska A."/>
            <person name="Okrasinska A."/>
            <person name="Steczkiewicz K."/>
            <person name="Drgas O."/>
            <person name="Orlowska M."/>
            <person name="Perlinska-Lenart U."/>
            <person name="Aleksandrzak-Piekarczyk T."/>
            <person name="Szatraj K."/>
            <person name="Zielenkiewicz U."/>
            <person name="Pilsyk S."/>
            <person name="Malc E."/>
            <person name="Mieczkowski P."/>
            <person name="Kruszewska J.S."/>
            <person name="Biernat P."/>
            <person name="Pawlowska J."/>
        </authorList>
    </citation>
    <scope>NUCLEOTIDE SEQUENCE</scope>
    <source>
        <strain evidence="15">WA0000067209</strain>
    </source>
</reference>
<dbReference type="Gene3D" id="3.30.810.10">
    <property type="entry name" value="2-Layer Sandwich"/>
    <property type="match status" value="1"/>
</dbReference>
<feature type="compositionally biased region" description="Low complexity" evidence="12">
    <location>
        <begin position="186"/>
        <end position="202"/>
    </location>
</feature>
<feature type="compositionally biased region" description="Polar residues" evidence="12">
    <location>
        <begin position="155"/>
        <end position="164"/>
    </location>
</feature>
<dbReference type="GO" id="GO:0046854">
    <property type="term" value="P:phosphatidylinositol phosphate biosynthetic process"/>
    <property type="evidence" value="ECO:0007669"/>
    <property type="project" value="TreeGrafter"/>
</dbReference>
<gene>
    <name evidence="15" type="ORF">INT43_002269</name>
</gene>
<feature type="domain" description="PIPK" evidence="14">
    <location>
        <begin position="1951"/>
        <end position="2275"/>
    </location>
</feature>
<feature type="compositionally biased region" description="Basic and acidic residues" evidence="12">
    <location>
        <begin position="135"/>
        <end position="148"/>
    </location>
</feature>
<evidence type="ECO:0000256" key="11">
    <source>
        <dbReference type="SAM" id="Coils"/>
    </source>
</evidence>
<evidence type="ECO:0000256" key="6">
    <source>
        <dbReference type="ARBA" id="ARBA00022777"/>
    </source>
</evidence>
<evidence type="ECO:0000313" key="15">
    <source>
        <dbReference type="EMBL" id="KAG2185832.1"/>
    </source>
</evidence>
<dbReference type="OrthoDB" id="158357at2759"/>
<dbReference type="SUPFAM" id="SSF54849">
    <property type="entry name" value="GroEL-intermediate domain like"/>
    <property type="match status" value="1"/>
</dbReference>
<dbReference type="Gene3D" id="3.30.40.10">
    <property type="entry name" value="Zinc/RING finger domain, C3HC4 (zinc finger)"/>
    <property type="match status" value="1"/>
</dbReference>
<dbReference type="InterPro" id="IPR002423">
    <property type="entry name" value="Cpn60/GroEL/TCP-1"/>
</dbReference>
<evidence type="ECO:0000256" key="2">
    <source>
        <dbReference type="ARBA" id="ARBA00022679"/>
    </source>
</evidence>
<feature type="compositionally biased region" description="Polar residues" evidence="12">
    <location>
        <begin position="1842"/>
        <end position="1851"/>
    </location>
</feature>
<dbReference type="GO" id="GO:0000285">
    <property type="term" value="F:1-phosphatidylinositol-3-phosphate 5-kinase activity"/>
    <property type="evidence" value="ECO:0007669"/>
    <property type="project" value="UniProtKB-EC"/>
</dbReference>
<dbReference type="Pfam" id="PF00118">
    <property type="entry name" value="Cpn60_TCP1"/>
    <property type="match status" value="1"/>
</dbReference>